<dbReference type="Proteomes" id="UP000195128">
    <property type="component" value="Unassembled WGS sequence"/>
</dbReference>
<keyword evidence="1" id="KW-1133">Transmembrane helix</keyword>
<proteinExistence type="predicted"/>
<keyword evidence="1" id="KW-0472">Membrane</keyword>
<evidence type="ECO:0000313" key="3">
    <source>
        <dbReference type="Proteomes" id="UP000195128"/>
    </source>
</evidence>
<keyword evidence="1" id="KW-0812">Transmembrane</keyword>
<dbReference type="RefSeq" id="WP_084919072.1">
    <property type="nucleotide sequence ID" value="NZ_MTSA01000015.1"/>
</dbReference>
<accession>A0A244EMN0</accession>
<evidence type="ECO:0000313" key="2">
    <source>
        <dbReference type="EMBL" id="OUM05753.1"/>
    </source>
</evidence>
<sequence length="106" mass="12091">MFEPVAITALLLFFLALGFFTVYAPIRTIASLIRRNNPLDRVSRFSYAMSTCLSFPAAGYAFLVAFVDSDQTETFLWLSAYLFLQAIMMAVLMIKTRGRSRLDRFL</sequence>
<reference evidence="2 3" key="1">
    <citation type="submission" date="2017-01" db="EMBL/GenBank/DDBJ databases">
        <authorList>
            <person name="Mah S.A."/>
            <person name="Swanson W.J."/>
            <person name="Moy G.W."/>
            <person name="Vacquier V.D."/>
        </authorList>
    </citation>
    <scope>NUCLEOTIDE SEQUENCE [LARGE SCALE GENOMIC DNA]</scope>
    <source>
        <strain evidence="2">PDD-32b-74</strain>
    </source>
</reference>
<organism evidence="2 3">
    <name type="scientific">Pseudomonas syringae</name>
    <dbReference type="NCBI Taxonomy" id="317"/>
    <lineage>
        <taxon>Bacteria</taxon>
        <taxon>Pseudomonadati</taxon>
        <taxon>Pseudomonadota</taxon>
        <taxon>Gammaproteobacteria</taxon>
        <taxon>Pseudomonadales</taxon>
        <taxon>Pseudomonadaceae</taxon>
        <taxon>Pseudomonas</taxon>
    </lineage>
</organism>
<name>A0A244EMN0_PSESX</name>
<feature type="transmembrane region" description="Helical" evidence="1">
    <location>
        <begin position="75"/>
        <end position="94"/>
    </location>
</feature>
<dbReference type="OrthoDB" id="9897637at2"/>
<dbReference type="EMBL" id="MTSA01000015">
    <property type="protein sequence ID" value="OUM05753.1"/>
    <property type="molecule type" value="Genomic_DNA"/>
</dbReference>
<feature type="transmembrane region" description="Helical" evidence="1">
    <location>
        <begin position="6"/>
        <end position="24"/>
    </location>
</feature>
<gene>
    <name evidence="2" type="ORF">BW686_19110</name>
</gene>
<comment type="caution">
    <text evidence="2">The sequence shown here is derived from an EMBL/GenBank/DDBJ whole genome shotgun (WGS) entry which is preliminary data.</text>
</comment>
<protein>
    <submittedName>
        <fullName evidence="2">Uncharacterized protein</fullName>
    </submittedName>
</protein>
<dbReference type="AlphaFoldDB" id="A0A244EMN0"/>
<evidence type="ECO:0000256" key="1">
    <source>
        <dbReference type="SAM" id="Phobius"/>
    </source>
</evidence>
<feature type="transmembrane region" description="Helical" evidence="1">
    <location>
        <begin position="45"/>
        <end position="63"/>
    </location>
</feature>